<keyword evidence="1" id="KW-0547">Nucleotide-binding</keyword>
<evidence type="ECO:0000313" key="3">
    <source>
        <dbReference type="EMBL" id="KAL1374410.1"/>
    </source>
</evidence>
<dbReference type="GO" id="GO:0043139">
    <property type="term" value="F:5'-3' DNA helicase activity"/>
    <property type="evidence" value="ECO:0007669"/>
    <property type="project" value="UniProtKB-EC"/>
</dbReference>
<comment type="caution">
    <text evidence="3">The sequence shown here is derived from an EMBL/GenBank/DDBJ whole genome shotgun (WGS) entry which is preliminary data.</text>
</comment>
<organism evidence="3 4">
    <name type="scientific">Culex pipiens pipiens</name>
    <name type="common">Northern house mosquito</name>
    <dbReference type="NCBI Taxonomy" id="38569"/>
    <lineage>
        <taxon>Eukaryota</taxon>
        <taxon>Metazoa</taxon>
        <taxon>Ecdysozoa</taxon>
        <taxon>Arthropoda</taxon>
        <taxon>Hexapoda</taxon>
        <taxon>Insecta</taxon>
        <taxon>Pterygota</taxon>
        <taxon>Neoptera</taxon>
        <taxon>Endopterygota</taxon>
        <taxon>Diptera</taxon>
        <taxon>Nematocera</taxon>
        <taxon>Culicoidea</taxon>
        <taxon>Culicidae</taxon>
        <taxon>Culicinae</taxon>
        <taxon>Culicini</taxon>
        <taxon>Culex</taxon>
        <taxon>Culex</taxon>
    </lineage>
</organism>
<keyword evidence="1" id="KW-0234">DNA repair</keyword>
<reference evidence="3 4" key="1">
    <citation type="submission" date="2024-05" db="EMBL/GenBank/DDBJ databases">
        <title>Culex pipiens pipiens assembly and annotation.</title>
        <authorList>
            <person name="Alout H."/>
            <person name="Durand T."/>
        </authorList>
    </citation>
    <scope>NUCLEOTIDE SEQUENCE [LARGE SCALE GENOMIC DNA]</scope>
    <source>
        <strain evidence="3">HA-2024</strain>
        <tissue evidence="3">Whole body</tissue>
    </source>
</reference>
<dbReference type="GO" id="GO:0006281">
    <property type="term" value="P:DNA repair"/>
    <property type="evidence" value="ECO:0007669"/>
    <property type="project" value="UniProtKB-KW"/>
</dbReference>
<keyword evidence="1" id="KW-0227">DNA damage</keyword>
<dbReference type="Proteomes" id="UP001562425">
    <property type="component" value="Unassembled WGS sequence"/>
</dbReference>
<dbReference type="Gene3D" id="3.40.50.300">
    <property type="entry name" value="P-loop containing nucleotide triphosphate hydrolases"/>
    <property type="match status" value="1"/>
</dbReference>
<keyword evidence="1" id="KW-0378">Hydrolase</keyword>
<evidence type="ECO:0000259" key="2">
    <source>
        <dbReference type="Pfam" id="PF05970"/>
    </source>
</evidence>
<protein>
    <recommendedName>
        <fullName evidence="1">ATP-dependent DNA helicase</fullName>
        <ecNumber evidence="1">5.6.2.3</ecNumber>
    </recommendedName>
</protein>
<keyword evidence="1" id="KW-0233">DNA recombination</keyword>
<dbReference type="GO" id="GO:0005524">
    <property type="term" value="F:ATP binding"/>
    <property type="evidence" value="ECO:0007669"/>
    <property type="project" value="UniProtKB-KW"/>
</dbReference>
<dbReference type="Pfam" id="PF05970">
    <property type="entry name" value="PIF1"/>
    <property type="match status" value="1"/>
</dbReference>
<evidence type="ECO:0000256" key="1">
    <source>
        <dbReference type="RuleBase" id="RU363044"/>
    </source>
</evidence>
<dbReference type="EC" id="5.6.2.3" evidence="1"/>
<dbReference type="EMBL" id="JBEHCU010013382">
    <property type="protein sequence ID" value="KAL1374410.1"/>
    <property type="molecule type" value="Genomic_DNA"/>
</dbReference>
<dbReference type="GO" id="GO:0006310">
    <property type="term" value="P:DNA recombination"/>
    <property type="evidence" value="ECO:0007669"/>
    <property type="project" value="UniProtKB-KW"/>
</dbReference>
<keyword evidence="1" id="KW-0347">Helicase</keyword>
<comment type="catalytic activity">
    <reaction evidence="1">
        <text>ATP + H2O = ADP + phosphate + H(+)</text>
        <dbReference type="Rhea" id="RHEA:13065"/>
        <dbReference type="ChEBI" id="CHEBI:15377"/>
        <dbReference type="ChEBI" id="CHEBI:15378"/>
        <dbReference type="ChEBI" id="CHEBI:30616"/>
        <dbReference type="ChEBI" id="CHEBI:43474"/>
        <dbReference type="ChEBI" id="CHEBI:456216"/>
        <dbReference type="EC" id="5.6.2.3"/>
    </reaction>
</comment>
<keyword evidence="1" id="KW-0067">ATP-binding</keyword>
<proteinExistence type="inferred from homology"/>
<gene>
    <name evidence="3" type="ORF">pipiens_004919</name>
</gene>
<feature type="domain" description="DNA helicase Pif1-like DEAD-box helicase" evidence="2">
    <location>
        <begin position="7"/>
        <end position="77"/>
    </location>
</feature>
<comment type="similarity">
    <text evidence="1">Belongs to the helicase family.</text>
</comment>
<sequence>MSRQATKMNFETLQMYRNEMQNIKFHIIDEVSMVGAHTLNTAHIRLQDVYMIYDVPYGGVNVLVSGDLMQLPPVNARAVFKP</sequence>
<evidence type="ECO:0000313" key="4">
    <source>
        <dbReference type="Proteomes" id="UP001562425"/>
    </source>
</evidence>
<dbReference type="InterPro" id="IPR010285">
    <property type="entry name" value="DNA_helicase_pif1-like_DEAD"/>
</dbReference>
<comment type="cofactor">
    <cofactor evidence="1">
        <name>Mg(2+)</name>
        <dbReference type="ChEBI" id="CHEBI:18420"/>
    </cofactor>
</comment>
<dbReference type="AlphaFoldDB" id="A0ABD1CDE0"/>
<dbReference type="PANTHER" id="PTHR47642">
    <property type="entry name" value="ATP-DEPENDENT DNA HELICASE"/>
    <property type="match status" value="1"/>
</dbReference>
<dbReference type="InterPro" id="IPR051055">
    <property type="entry name" value="PIF1_helicase"/>
</dbReference>
<keyword evidence="4" id="KW-1185">Reference proteome</keyword>
<feature type="non-terminal residue" evidence="3">
    <location>
        <position position="82"/>
    </location>
</feature>
<dbReference type="GO" id="GO:0016787">
    <property type="term" value="F:hydrolase activity"/>
    <property type="evidence" value="ECO:0007669"/>
    <property type="project" value="UniProtKB-KW"/>
</dbReference>
<name>A0ABD1CDE0_CULPP</name>
<dbReference type="InterPro" id="IPR027417">
    <property type="entry name" value="P-loop_NTPase"/>
</dbReference>
<accession>A0ABD1CDE0</accession>
<dbReference type="SUPFAM" id="SSF52540">
    <property type="entry name" value="P-loop containing nucleoside triphosphate hydrolases"/>
    <property type="match status" value="1"/>
</dbReference>